<dbReference type="InterPro" id="IPR012902">
    <property type="entry name" value="N_methyl_site"/>
</dbReference>
<dbReference type="PANTHER" id="PTHR30093:SF44">
    <property type="entry name" value="TYPE II SECRETION SYSTEM CORE PROTEIN G"/>
    <property type="match status" value="1"/>
</dbReference>
<evidence type="ECO:0000256" key="5">
    <source>
        <dbReference type="ARBA" id="ARBA00023136"/>
    </source>
</evidence>
<evidence type="ECO:0000256" key="4">
    <source>
        <dbReference type="ARBA" id="ARBA00022989"/>
    </source>
</evidence>
<evidence type="ECO:0000313" key="8">
    <source>
        <dbReference type="Proteomes" id="UP000624703"/>
    </source>
</evidence>
<dbReference type="InterPro" id="IPR045584">
    <property type="entry name" value="Pilin-like"/>
</dbReference>
<feature type="transmembrane region" description="Helical" evidence="6">
    <location>
        <begin position="12"/>
        <end position="37"/>
    </location>
</feature>
<comment type="subcellular location">
    <subcellularLocation>
        <location evidence="1">Membrane</location>
        <topology evidence="1">Single-pass membrane protein</topology>
    </subcellularLocation>
</comment>
<evidence type="ECO:0000256" key="2">
    <source>
        <dbReference type="ARBA" id="ARBA00022481"/>
    </source>
</evidence>
<dbReference type="PROSITE" id="PS00409">
    <property type="entry name" value="PROKAR_NTER_METHYL"/>
    <property type="match status" value="1"/>
</dbReference>
<dbReference type="Pfam" id="PF07963">
    <property type="entry name" value="N_methyl"/>
    <property type="match status" value="1"/>
</dbReference>
<dbReference type="PANTHER" id="PTHR30093">
    <property type="entry name" value="GENERAL SECRETION PATHWAY PROTEIN G"/>
    <property type="match status" value="1"/>
</dbReference>
<protein>
    <submittedName>
        <fullName evidence="7">Prepilin-type N-terminal cleavage/methylation domain-containing protein</fullName>
    </submittedName>
</protein>
<keyword evidence="3 6" id="KW-0812">Transmembrane</keyword>
<gene>
    <name evidence="7" type="ORF">JIN82_07635</name>
</gene>
<dbReference type="RefSeq" id="WP_200311040.1">
    <property type="nucleotide sequence ID" value="NZ_JAENIM010000039.1"/>
</dbReference>
<dbReference type="InterPro" id="IPR000983">
    <property type="entry name" value="Bac_GSPG_pilin"/>
</dbReference>
<proteinExistence type="predicted"/>
<keyword evidence="4 6" id="KW-1133">Transmembrane helix</keyword>
<dbReference type="GO" id="GO:0015628">
    <property type="term" value="P:protein secretion by the type II secretion system"/>
    <property type="evidence" value="ECO:0007669"/>
    <property type="project" value="InterPro"/>
</dbReference>
<dbReference type="Gene3D" id="3.30.700.10">
    <property type="entry name" value="Glycoprotein, Type 4 Pilin"/>
    <property type="match status" value="1"/>
</dbReference>
<dbReference type="PRINTS" id="PR00813">
    <property type="entry name" value="BCTERIALGSPG"/>
</dbReference>
<keyword evidence="2" id="KW-0488">Methylation</keyword>
<keyword evidence="5 6" id="KW-0472">Membrane</keyword>
<organism evidence="7 8">
    <name type="scientific">Persicirhabdus sediminis</name>
    <dbReference type="NCBI Taxonomy" id="454144"/>
    <lineage>
        <taxon>Bacteria</taxon>
        <taxon>Pseudomonadati</taxon>
        <taxon>Verrucomicrobiota</taxon>
        <taxon>Verrucomicrobiia</taxon>
        <taxon>Verrucomicrobiales</taxon>
        <taxon>Verrucomicrobiaceae</taxon>
        <taxon>Persicirhabdus</taxon>
    </lineage>
</organism>
<dbReference type="Proteomes" id="UP000624703">
    <property type="component" value="Unassembled WGS sequence"/>
</dbReference>
<accession>A0A8J7MDE3</accession>
<evidence type="ECO:0000256" key="6">
    <source>
        <dbReference type="SAM" id="Phobius"/>
    </source>
</evidence>
<evidence type="ECO:0000313" key="7">
    <source>
        <dbReference type="EMBL" id="MBK1791022.1"/>
    </source>
</evidence>
<evidence type="ECO:0000256" key="3">
    <source>
        <dbReference type="ARBA" id="ARBA00022692"/>
    </source>
</evidence>
<dbReference type="GO" id="GO:0015627">
    <property type="term" value="C:type II protein secretion system complex"/>
    <property type="evidence" value="ECO:0007669"/>
    <property type="project" value="InterPro"/>
</dbReference>
<reference evidence="7" key="1">
    <citation type="submission" date="2021-01" db="EMBL/GenBank/DDBJ databases">
        <title>Modified the classification status of verrucomicrobia.</title>
        <authorList>
            <person name="Feng X."/>
        </authorList>
    </citation>
    <scope>NUCLEOTIDE SEQUENCE</scope>
    <source>
        <strain evidence="7">_KCTC 22039</strain>
    </source>
</reference>
<dbReference type="GO" id="GO:0016020">
    <property type="term" value="C:membrane"/>
    <property type="evidence" value="ECO:0007669"/>
    <property type="project" value="UniProtKB-SubCell"/>
</dbReference>
<sequence length="205" mass="22682">MKYTQKTKLQRGFTLVELLVVIAIIAALAAMASPAILKALEKGRQTKALATCKDLENAVNSFENEYSYLPYPSNGEYPSSDTSTGQPLKTERGGILRVLAGYDTSVNSRGIAYYSPTQQAKAEKDGAEVTGSGDNQDIDLWDPWGNFYNMYLDYDLDGQIDNPHYGKVDSGEKFRYVTGFKVLVQSIGPDDEANTRNDVVNWKVN</sequence>
<name>A0A8J7MDE3_9BACT</name>
<dbReference type="AlphaFoldDB" id="A0A8J7MDE3"/>
<dbReference type="EMBL" id="JAENIM010000039">
    <property type="protein sequence ID" value="MBK1791022.1"/>
    <property type="molecule type" value="Genomic_DNA"/>
</dbReference>
<keyword evidence="8" id="KW-1185">Reference proteome</keyword>
<dbReference type="NCBIfam" id="TIGR02532">
    <property type="entry name" value="IV_pilin_GFxxxE"/>
    <property type="match status" value="1"/>
</dbReference>
<dbReference type="SUPFAM" id="SSF54523">
    <property type="entry name" value="Pili subunits"/>
    <property type="match status" value="1"/>
</dbReference>
<comment type="caution">
    <text evidence="7">The sequence shown here is derived from an EMBL/GenBank/DDBJ whole genome shotgun (WGS) entry which is preliminary data.</text>
</comment>
<evidence type="ECO:0000256" key="1">
    <source>
        <dbReference type="ARBA" id="ARBA00004167"/>
    </source>
</evidence>